<proteinExistence type="predicted"/>
<dbReference type="Proteomes" id="UP001147700">
    <property type="component" value="Unassembled WGS sequence"/>
</dbReference>
<comment type="caution">
    <text evidence="1">The sequence shown here is derived from an EMBL/GenBank/DDBJ whole genome shotgun (WGS) entry which is preliminary data.</text>
</comment>
<evidence type="ECO:0000313" key="2">
    <source>
        <dbReference type="Proteomes" id="UP001147700"/>
    </source>
</evidence>
<dbReference type="EMBL" id="JAPCID010000065">
    <property type="protein sequence ID" value="MDA0141788.1"/>
    <property type="molecule type" value="Genomic_DNA"/>
</dbReference>
<reference evidence="1" key="1">
    <citation type="submission" date="2022-10" db="EMBL/GenBank/DDBJ databases">
        <title>The WGS of Solirubrobacter sp. CPCC 204708.</title>
        <authorList>
            <person name="Jiang Z."/>
        </authorList>
    </citation>
    <scope>NUCLEOTIDE SEQUENCE</scope>
    <source>
        <strain evidence="1">CPCC 204708</strain>
    </source>
</reference>
<organism evidence="1 2">
    <name type="scientific">Solirubrobacter deserti</name>
    <dbReference type="NCBI Taxonomy" id="2282478"/>
    <lineage>
        <taxon>Bacteria</taxon>
        <taxon>Bacillati</taxon>
        <taxon>Actinomycetota</taxon>
        <taxon>Thermoleophilia</taxon>
        <taxon>Solirubrobacterales</taxon>
        <taxon>Solirubrobacteraceae</taxon>
        <taxon>Solirubrobacter</taxon>
    </lineage>
</organism>
<dbReference type="RefSeq" id="WP_202956040.1">
    <property type="nucleotide sequence ID" value="NZ_JAPCID010000065.1"/>
</dbReference>
<name>A0ABT4RT80_9ACTN</name>
<gene>
    <name evidence="1" type="ORF">OJ962_30125</name>
</gene>
<evidence type="ECO:0000313" key="1">
    <source>
        <dbReference type="EMBL" id="MDA0141788.1"/>
    </source>
</evidence>
<keyword evidence="2" id="KW-1185">Reference proteome</keyword>
<accession>A0ABT4RT80</accession>
<protein>
    <submittedName>
        <fullName evidence="1">Uncharacterized protein</fullName>
    </submittedName>
</protein>
<sequence>MSSVAEPVGEGFTLVAMPPSGETYIARDDHGVLWLITPPGVPGPERIDTVVLRRAVAEHGFERIDRVCDSWADVDRARQELATTLELPQRDELEEFDAEDLRRVLRHAARMHVQGDVLRPRRVAHSLLRAPAAKADDEVYTAILDFLEQLDNAPLLTPAVAPPADAQKAEARQRMLLVS</sequence>